<dbReference type="EMBL" id="QUSF01000134">
    <property type="protein sequence ID" value="RLV89968.1"/>
    <property type="molecule type" value="Genomic_DNA"/>
</dbReference>
<name>A0A3L8RXU4_CHLGU</name>
<evidence type="ECO:0000256" key="1">
    <source>
        <dbReference type="SAM" id="MobiDB-lite"/>
    </source>
</evidence>
<organism evidence="2 3">
    <name type="scientific">Chloebia gouldiae</name>
    <name type="common">Gouldian finch</name>
    <name type="synonym">Erythrura gouldiae</name>
    <dbReference type="NCBI Taxonomy" id="44316"/>
    <lineage>
        <taxon>Eukaryota</taxon>
        <taxon>Metazoa</taxon>
        <taxon>Chordata</taxon>
        <taxon>Craniata</taxon>
        <taxon>Vertebrata</taxon>
        <taxon>Euteleostomi</taxon>
        <taxon>Archelosauria</taxon>
        <taxon>Archosauria</taxon>
        <taxon>Dinosauria</taxon>
        <taxon>Saurischia</taxon>
        <taxon>Theropoda</taxon>
        <taxon>Coelurosauria</taxon>
        <taxon>Aves</taxon>
        <taxon>Neognathae</taxon>
        <taxon>Neoaves</taxon>
        <taxon>Telluraves</taxon>
        <taxon>Australaves</taxon>
        <taxon>Passeriformes</taxon>
        <taxon>Passeroidea</taxon>
        <taxon>Passeridae</taxon>
        <taxon>Chloebia</taxon>
    </lineage>
</organism>
<keyword evidence="3" id="KW-1185">Reference proteome</keyword>
<dbReference type="AlphaFoldDB" id="A0A3L8RXU4"/>
<feature type="region of interest" description="Disordered" evidence="1">
    <location>
        <begin position="35"/>
        <end position="84"/>
    </location>
</feature>
<sequence>PLVSLSPCPHRSHPFGGAAAAGAARAVAAGAGTGLALPPRQDLPVLGPAAALGRGRGRLRGDTRAPGLCHQRRGAGEAGDTPGHGHSCPVLLCPLLPEQRLPGH</sequence>
<evidence type="ECO:0000313" key="3">
    <source>
        <dbReference type="Proteomes" id="UP000276834"/>
    </source>
</evidence>
<gene>
    <name evidence="2" type="ORF">DV515_00014616</name>
</gene>
<proteinExistence type="predicted"/>
<protein>
    <submittedName>
        <fullName evidence="2">Uncharacterized protein</fullName>
    </submittedName>
</protein>
<evidence type="ECO:0000313" key="2">
    <source>
        <dbReference type="EMBL" id="RLV89968.1"/>
    </source>
</evidence>
<dbReference type="Proteomes" id="UP000276834">
    <property type="component" value="Unassembled WGS sequence"/>
</dbReference>
<feature type="non-terminal residue" evidence="2">
    <location>
        <position position="104"/>
    </location>
</feature>
<reference evidence="2 3" key="1">
    <citation type="journal article" date="2018" name="Proc. R. Soc. B">
        <title>A non-coding region near Follistatin controls head colour polymorphism in the Gouldian finch.</title>
        <authorList>
            <person name="Toomey M.B."/>
            <person name="Marques C.I."/>
            <person name="Andrade P."/>
            <person name="Araujo P.M."/>
            <person name="Sabatino S."/>
            <person name="Gazda M.A."/>
            <person name="Afonso S."/>
            <person name="Lopes R.J."/>
            <person name="Corbo J.C."/>
            <person name="Carneiro M."/>
        </authorList>
    </citation>
    <scope>NUCLEOTIDE SEQUENCE [LARGE SCALE GENOMIC DNA]</scope>
    <source>
        <strain evidence="2">Red01</strain>
        <tissue evidence="2">Muscle</tissue>
    </source>
</reference>
<feature type="non-terminal residue" evidence="2">
    <location>
        <position position="1"/>
    </location>
</feature>
<comment type="caution">
    <text evidence="2">The sequence shown here is derived from an EMBL/GenBank/DDBJ whole genome shotgun (WGS) entry which is preliminary data.</text>
</comment>
<accession>A0A3L8RXU4</accession>